<dbReference type="CDD" id="cd13603">
    <property type="entry name" value="PBP2_TRAP_Siap_TeaA_like"/>
    <property type="match status" value="1"/>
</dbReference>
<evidence type="ECO:0000256" key="5">
    <source>
        <dbReference type="SAM" id="SignalP"/>
    </source>
</evidence>
<evidence type="ECO:0000256" key="1">
    <source>
        <dbReference type="ARBA" id="ARBA00004196"/>
    </source>
</evidence>
<proteinExistence type="inferred from homology"/>
<dbReference type="GO" id="GO:0055085">
    <property type="term" value="P:transmembrane transport"/>
    <property type="evidence" value="ECO:0007669"/>
    <property type="project" value="InterPro"/>
</dbReference>
<dbReference type="InterPro" id="IPR018389">
    <property type="entry name" value="DctP_fam"/>
</dbReference>
<comment type="similarity">
    <text evidence="2">Belongs to the bacterial solute-binding protein 7 family.</text>
</comment>
<dbReference type="InterPro" id="IPR038404">
    <property type="entry name" value="TRAP_DctP_sf"/>
</dbReference>
<evidence type="ECO:0000256" key="3">
    <source>
        <dbReference type="ARBA" id="ARBA00022448"/>
    </source>
</evidence>
<evidence type="ECO:0000256" key="2">
    <source>
        <dbReference type="ARBA" id="ARBA00009023"/>
    </source>
</evidence>
<dbReference type="PANTHER" id="PTHR33376">
    <property type="match status" value="1"/>
</dbReference>
<dbReference type="PIRSF" id="PIRSF006470">
    <property type="entry name" value="DctB"/>
    <property type="match status" value="1"/>
</dbReference>
<evidence type="ECO:0000256" key="4">
    <source>
        <dbReference type="ARBA" id="ARBA00022729"/>
    </source>
</evidence>
<dbReference type="InterPro" id="IPR004682">
    <property type="entry name" value="TRAP_DctP"/>
</dbReference>
<dbReference type="NCBIfam" id="NF037995">
    <property type="entry name" value="TRAP_S1"/>
    <property type="match status" value="1"/>
</dbReference>
<dbReference type="Pfam" id="PF03480">
    <property type="entry name" value="DctP"/>
    <property type="match status" value="1"/>
</dbReference>
<name>A0A090DX75_MESPL</name>
<organism evidence="6 7">
    <name type="scientific">Mesorhizobium plurifarium</name>
    <dbReference type="NCBI Taxonomy" id="69974"/>
    <lineage>
        <taxon>Bacteria</taxon>
        <taxon>Pseudomonadati</taxon>
        <taxon>Pseudomonadota</taxon>
        <taxon>Alphaproteobacteria</taxon>
        <taxon>Hyphomicrobiales</taxon>
        <taxon>Phyllobacteriaceae</taxon>
        <taxon>Mesorhizobium</taxon>
    </lineage>
</organism>
<dbReference type="Proteomes" id="UP000045285">
    <property type="component" value="Unassembled WGS sequence"/>
</dbReference>
<sequence length="319" mass="34696">MLKSILAAACIAALTTVSAQAGVTIRIGGAGSPDSPDTKAMEVFKQKMEAELGSDVSIQLFPSSQLGTVDEMVEQVKGGVLECMYESVGDLGSFHPAANVEGVAYFYRDEDHFFRIWRGPVGKEILDAIAKDAGFRVLGPAFHGFRQFLLTKPAESLADIQGRKIRAPGIPAYIASIQALGANPATIPFEEVYTAIQQGVVDGVEQPLVAIKDQRFYEVAKHLLITNHMAETMGFMCGEPWYQGLDKRVQDAFAKSADASADWYRDYTDSSQAKVLEELVAQGVVVHKPKLDEFIAKAAADSKYDAALQPYIDKIRAVK</sequence>
<reference evidence="7" key="1">
    <citation type="submission" date="2014-08" db="EMBL/GenBank/DDBJ databases">
        <authorList>
            <person name="Moulin L."/>
        </authorList>
    </citation>
    <scope>NUCLEOTIDE SEQUENCE [LARGE SCALE GENOMIC DNA]</scope>
</reference>
<accession>A0A090DX75</accession>
<dbReference type="AlphaFoldDB" id="A0A090DX75"/>
<gene>
    <name evidence="6" type="ORF">MPL3356_30122</name>
</gene>
<comment type="subcellular location">
    <subcellularLocation>
        <location evidence="1">Cell envelope</location>
    </subcellularLocation>
</comment>
<dbReference type="GO" id="GO:0030288">
    <property type="term" value="C:outer membrane-bounded periplasmic space"/>
    <property type="evidence" value="ECO:0007669"/>
    <property type="project" value="InterPro"/>
</dbReference>
<keyword evidence="4 5" id="KW-0732">Signal</keyword>
<dbReference type="PANTHER" id="PTHR33376:SF4">
    <property type="entry name" value="SIALIC ACID-BINDING PERIPLASMIC PROTEIN SIAP"/>
    <property type="match status" value="1"/>
</dbReference>
<feature type="signal peptide" evidence="5">
    <location>
        <begin position="1"/>
        <end position="21"/>
    </location>
</feature>
<protein>
    <submittedName>
        <fullName evidence="6">Putative TRAP dicarboxylate transporter, DctP subunit</fullName>
    </submittedName>
</protein>
<keyword evidence="3" id="KW-0813">Transport</keyword>
<feature type="chain" id="PRO_5001854400" evidence="5">
    <location>
        <begin position="22"/>
        <end position="319"/>
    </location>
</feature>
<dbReference type="NCBIfam" id="TIGR00787">
    <property type="entry name" value="dctP"/>
    <property type="match status" value="1"/>
</dbReference>
<dbReference type="STRING" id="69974.MPLDJ20_230023"/>
<evidence type="ECO:0000313" key="6">
    <source>
        <dbReference type="EMBL" id="CDX19347.1"/>
    </source>
</evidence>
<evidence type="ECO:0000313" key="7">
    <source>
        <dbReference type="Proteomes" id="UP000045285"/>
    </source>
</evidence>
<keyword evidence="7" id="KW-1185">Reference proteome</keyword>
<dbReference type="EMBL" id="CCMZ01000023">
    <property type="protein sequence ID" value="CDX19347.1"/>
    <property type="molecule type" value="Genomic_DNA"/>
</dbReference>
<dbReference type="Gene3D" id="3.40.190.170">
    <property type="entry name" value="Bacterial extracellular solute-binding protein, family 7"/>
    <property type="match status" value="1"/>
</dbReference>